<evidence type="ECO:0000313" key="3">
    <source>
        <dbReference type="Proteomes" id="UP000663891"/>
    </source>
</evidence>
<protein>
    <submittedName>
        <fullName evidence="2">Uncharacterized protein</fullName>
    </submittedName>
</protein>
<evidence type="ECO:0000313" key="2">
    <source>
        <dbReference type="EMBL" id="CAF0820847.1"/>
    </source>
</evidence>
<sequence length="70" mass="7468">MANIDEHICYHTATGQTIQLGGTIPYVGNFQAPFNNQIGVTVPPIDNERRGVPPTDEDGLGSVTSDEGKL</sequence>
<reference evidence="2" key="1">
    <citation type="submission" date="2021-02" db="EMBL/GenBank/DDBJ databases">
        <authorList>
            <person name="Nowell W R."/>
        </authorList>
    </citation>
    <scope>NUCLEOTIDE SEQUENCE</scope>
</reference>
<proteinExistence type="predicted"/>
<evidence type="ECO:0000256" key="1">
    <source>
        <dbReference type="SAM" id="MobiDB-lite"/>
    </source>
</evidence>
<organism evidence="2 3">
    <name type="scientific">Adineta steineri</name>
    <dbReference type="NCBI Taxonomy" id="433720"/>
    <lineage>
        <taxon>Eukaryota</taxon>
        <taxon>Metazoa</taxon>
        <taxon>Spiralia</taxon>
        <taxon>Gnathifera</taxon>
        <taxon>Rotifera</taxon>
        <taxon>Eurotatoria</taxon>
        <taxon>Bdelloidea</taxon>
        <taxon>Adinetida</taxon>
        <taxon>Adinetidae</taxon>
        <taxon>Adineta</taxon>
    </lineage>
</organism>
<dbReference type="EMBL" id="CAJNON010000029">
    <property type="protein sequence ID" value="CAF0820847.1"/>
    <property type="molecule type" value="Genomic_DNA"/>
</dbReference>
<dbReference type="AlphaFoldDB" id="A0A813U4V9"/>
<comment type="caution">
    <text evidence="2">The sequence shown here is derived from an EMBL/GenBank/DDBJ whole genome shotgun (WGS) entry which is preliminary data.</text>
</comment>
<dbReference type="OrthoDB" id="10130144at2759"/>
<dbReference type="Proteomes" id="UP000663891">
    <property type="component" value="Unassembled WGS sequence"/>
</dbReference>
<feature type="region of interest" description="Disordered" evidence="1">
    <location>
        <begin position="46"/>
        <end position="70"/>
    </location>
</feature>
<accession>A0A813U4V9</accession>
<gene>
    <name evidence="2" type="ORF">VCS650_LOCUS5063</name>
</gene>
<name>A0A813U4V9_9BILA</name>